<keyword evidence="3" id="KW-1185">Reference proteome</keyword>
<reference evidence="2" key="1">
    <citation type="submission" date="2016-12" db="EMBL/GenBank/DDBJ databases">
        <title>Discovery of methanogenic haloarchaea.</title>
        <authorList>
            <person name="Sorokin D.Y."/>
            <person name="Makarova K.S."/>
            <person name="Abbas B."/>
            <person name="Ferrer M."/>
            <person name="Golyshin P.N."/>
        </authorList>
    </citation>
    <scope>NUCLEOTIDE SEQUENCE [LARGE SCALE GENOMIC DNA]</scope>
    <source>
        <strain evidence="2">HMET1</strain>
    </source>
</reference>
<dbReference type="EMBL" id="MSDW01000002">
    <property type="protein sequence ID" value="OKY77162.1"/>
    <property type="molecule type" value="Genomic_DNA"/>
</dbReference>
<organism evidence="2 3">
    <name type="scientific">Methanohalarchaeum thermophilum</name>
    <dbReference type="NCBI Taxonomy" id="1903181"/>
    <lineage>
        <taxon>Archaea</taxon>
        <taxon>Methanobacteriati</taxon>
        <taxon>Methanobacteriota</taxon>
        <taxon>Methanonatronarchaeia</taxon>
        <taxon>Methanonatronarchaeales</taxon>
        <taxon>Methanonatronarchaeaceae</taxon>
        <taxon>Candidatus Methanohalarchaeum</taxon>
    </lineage>
</organism>
<dbReference type="InParanoid" id="A0A1Q6DS54"/>
<feature type="domain" description="AMMECR1" evidence="1">
    <location>
        <begin position="1"/>
        <end position="158"/>
    </location>
</feature>
<dbReference type="AlphaFoldDB" id="A0A1Q6DS54"/>
<evidence type="ECO:0000313" key="3">
    <source>
        <dbReference type="Proteomes" id="UP000185744"/>
    </source>
</evidence>
<dbReference type="Pfam" id="PF01871">
    <property type="entry name" value="AMMECR1"/>
    <property type="match status" value="1"/>
</dbReference>
<dbReference type="InterPro" id="IPR027485">
    <property type="entry name" value="AMMECR1_N"/>
</dbReference>
<dbReference type="InterPro" id="IPR023473">
    <property type="entry name" value="AMMECR1"/>
</dbReference>
<protein>
    <recommendedName>
        <fullName evidence="1">AMMECR1 domain-containing protein</fullName>
    </recommendedName>
</protein>
<dbReference type="SUPFAM" id="SSF143447">
    <property type="entry name" value="AMMECR1-like"/>
    <property type="match status" value="1"/>
</dbReference>
<gene>
    <name evidence="2" type="ORF">BTN85_1809</name>
</gene>
<dbReference type="STRING" id="1903181.BTN85_1809"/>
<dbReference type="PROSITE" id="PS51112">
    <property type="entry name" value="AMMECR1"/>
    <property type="match status" value="1"/>
</dbReference>
<dbReference type="NCBIfam" id="TIGR04335">
    <property type="entry name" value="AmmeMemoSam_A"/>
    <property type="match status" value="1"/>
</dbReference>
<proteinExistence type="predicted"/>
<evidence type="ECO:0000259" key="1">
    <source>
        <dbReference type="PROSITE" id="PS51112"/>
    </source>
</evidence>
<comment type="caution">
    <text evidence="2">The sequence shown here is derived from an EMBL/GenBank/DDBJ whole genome shotgun (WGS) entry which is preliminary data.</text>
</comment>
<dbReference type="InterPro" id="IPR027623">
    <property type="entry name" value="AmmeMemoSam_A"/>
</dbReference>
<dbReference type="PANTHER" id="PTHR13016">
    <property type="entry name" value="AMMECR1 HOMOLOG"/>
    <property type="match status" value="1"/>
</dbReference>
<dbReference type="NCBIfam" id="TIGR00296">
    <property type="entry name" value="TIGR00296 family protein"/>
    <property type="match status" value="1"/>
</dbReference>
<dbReference type="Proteomes" id="UP000185744">
    <property type="component" value="Unassembled WGS sequence"/>
</dbReference>
<sequence>MFKENRGVFVTLHKNGDLFGCIGRPYPDQTLEDAVKQSALGAAFNDPRFPPLKESDLGNVTIEVTILTKPQEINEDSKDIEDKVKIGEDGLIIEKGNKKGLLLPQVPVEQGWSEVEFLSNTCTKAGIKPDAWLDEDVEIYKFQGSIFTEKTPNGEIVERNIDESS</sequence>
<accession>A0A1Q6DS54</accession>
<evidence type="ECO:0000313" key="2">
    <source>
        <dbReference type="EMBL" id="OKY77162.1"/>
    </source>
</evidence>
<dbReference type="FunCoup" id="A0A1Q6DS54">
    <property type="interactions" value="69"/>
</dbReference>
<dbReference type="Gene3D" id="3.30.1490.150">
    <property type="entry name" value="Hypothetical protein ph0010, domain 2"/>
    <property type="match status" value="1"/>
</dbReference>
<dbReference type="Gene3D" id="3.30.700.20">
    <property type="entry name" value="Hypothetical protein ph0010, domain 1"/>
    <property type="match status" value="1"/>
</dbReference>
<name>A0A1Q6DS54_METT1</name>
<dbReference type="PANTHER" id="PTHR13016:SF0">
    <property type="entry name" value="AMME SYNDROME CANDIDATE GENE 1 PROTEIN"/>
    <property type="match status" value="1"/>
</dbReference>
<dbReference type="InterPro" id="IPR036071">
    <property type="entry name" value="AMMECR1_dom_sf"/>
</dbReference>
<dbReference type="InterPro" id="IPR002733">
    <property type="entry name" value="AMMECR1_domain"/>
</dbReference>